<dbReference type="AlphaFoldDB" id="A0A1N7P4Q0"/>
<dbReference type="Gene3D" id="3.40.225.10">
    <property type="entry name" value="Class II aldolase/adducin N-terminal domain"/>
    <property type="match status" value="1"/>
</dbReference>
<reference evidence="3 4" key="1">
    <citation type="submission" date="2017-01" db="EMBL/GenBank/DDBJ databases">
        <authorList>
            <person name="Mah S.A."/>
            <person name="Swanson W.J."/>
            <person name="Moy G.W."/>
            <person name="Vacquier V.D."/>
        </authorList>
    </citation>
    <scope>NUCLEOTIDE SEQUENCE [LARGE SCALE GENOMIC DNA]</scope>
    <source>
        <strain evidence="3 4">DSM 11589</strain>
    </source>
</reference>
<accession>A0A1N7P4Q0</accession>
<dbReference type="EMBL" id="FTOA01000006">
    <property type="protein sequence ID" value="SIT05510.1"/>
    <property type="molecule type" value="Genomic_DNA"/>
</dbReference>
<dbReference type="InterPro" id="IPR051017">
    <property type="entry name" value="Aldolase-II_Adducin_sf"/>
</dbReference>
<evidence type="ECO:0000259" key="2">
    <source>
        <dbReference type="SMART" id="SM01007"/>
    </source>
</evidence>
<organism evidence="3 4">
    <name type="scientific">Insolitispirillum peregrinum</name>
    <dbReference type="NCBI Taxonomy" id="80876"/>
    <lineage>
        <taxon>Bacteria</taxon>
        <taxon>Pseudomonadati</taxon>
        <taxon>Pseudomonadota</taxon>
        <taxon>Alphaproteobacteria</taxon>
        <taxon>Rhodospirillales</taxon>
        <taxon>Novispirillaceae</taxon>
        <taxon>Insolitispirillum</taxon>
    </lineage>
</organism>
<keyword evidence="4" id="KW-1185">Reference proteome</keyword>
<name>A0A1N7P4Q0_9PROT</name>
<dbReference type="Pfam" id="PF00596">
    <property type="entry name" value="Aldolase_II"/>
    <property type="match status" value="1"/>
</dbReference>
<dbReference type="STRING" id="80876.SAMN05421779_10655"/>
<dbReference type="PANTHER" id="PTHR10672">
    <property type="entry name" value="ADDUCIN"/>
    <property type="match status" value="1"/>
</dbReference>
<dbReference type="InterPro" id="IPR001303">
    <property type="entry name" value="Aldolase_II/adducin_N"/>
</dbReference>
<evidence type="ECO:0000313" key="3">
    <source>
        <dbReference type="EMBL" id="SIT05510.1"/>
    </source>
</evidence>
<dbReference type="SMART" id="SM01007">
    <property type="entry name" value="Aldolase_II"/>
    <property type="match status" value="1"/>
</dbReference>
<dbReference type="InterPro" id="IPR036409">
    <property type="entry name" value="Aldolase_II/adducin_N_sf"/>
</dbReference>
<feature type="domain" description="Class II aldolase/adducin N-terminal" evidence="2">
    <location>
        <begin position="24"/>
        <end position="204"/>
    </location>
</feature>
<comment type="similarity">
    <text evidence="1">Belongs to the aldolase class II family.</text>
</comment>
<dbReference type="SUPFAM" id="SSF53639">
    <property type="entry name" value="AraD/HMP-PK domain-like"/>
    <property type="match status" value="1"/>
</dbReference>
<dbReference type="GO" id="GO:0051015">
    <property type="term" value="F:actin filament binding"/>
    <property type="evidence" value="ECO:0007669"/>
    <property type="project" value="TreeGrafter"/>
</dbReference>
<evidence type="ECO:0000256" key="1">
    <source>
        <dbReference type="ARBA" id="ARBA00037961"/>
    </source>
</evidence>
<proteinExistence type="inferred from homology"/>
<dbReference type="GO" id="GO:0005856">
    <property type="term" value="C:cytoskeleton"/>
    <property type="evidence" value="ECO:0007669"/>
    <property type="project" value="TreeGrafter"/>
</dbReference>
<dbReference type="NCBIfam" id="NF005451">
    <property type="entry name" value="PRK07044.1"/>
    <property type="match status" value="1"/>
</dbReference>
<protein>
    <submittedName>
        <fullName evidence="3">Ribulose-5-phosphate 4-epimerase/Fuculose-1-phosphate aldolase</fullName>
    </submittedName>
</protein>
<dbReference type="RefSeq" id="WP_076401383.1">
    <property type="nucleotide sequence ID" value="NZ_FTOA01000006.1"/>
</dbReference>
<dbReference type="OrthoDB" id="5291399at2"/>
<dbReference type="Proteomes" id="UP000185678">
    <property type="component" value="Unassembled WGS sequence"/>
</dbReference>
<dbReference type="PANTHER" id="PTHR10672:SF3">
    <property type="entry name" value="PROTEIN HU-LI TAI SHAO"/>
    <property type="match status" value="1"/>
</dbReference>
<gene>
    <name evidence="3" type="ORF">SAMN05421779_10655</name>
</gene>
<evidence type="ECO:0000313" key="4">
    <source>
        <dbReference type="Proteomes" id="UP000185678"/>
    </source>
</evidence>
<sequence>MSTVTAVPSKVRDRCSQAEWQTRLDLAAAHRLFHLWGMTDTIYTHLSARVPGESEHFLINPYGLMFHEVSASTLVKIDLDGNIVDEADYGCNPAGYTIHSAIYSARPDVSAAMHLHTTASMAVSTQKDGLLPLNQHALRWYNRIAYHDYEGIALDLDERIRLQNDLGSHNAMILRNHGLLTVGIDVPEAAVLMYYLEQSCQTQVATLAGNRELHLPTPEVCERTARQYVEKYPAAGVLEWKALVRWLEHEDGPGYAA</sequence>